<accession>A0ACC0PXW3</accession>
<organism evidence="1 2">
    <name type="scientific">Rhododendron molle</name>
    <name type="common">Chinese azalea</name>
    <name type="synonym">Azalea mollis</name>
    <dbReference type="NCBI Taxonomy" id="49168"/>
    <lineage>
        <taxon>Eukaryota</taxon>
        <taxon>Viridiplantae</taxon>
        <taxon>Streptophyta</taxon>
        <taxon>Embryophyta</taxon>
        <taxon>Tracheophyta</taxon>
        <taxon>Spermatophyta</taxon>
        <taxon>Magnoliopsida</taxon>
        <taxon>eudicotyledons</taxon>
        <taxon>Gunneridae</taxon>
        <taxon>Pentapetalae</taxon>
        <taxon>asterids</taxon>
        <taxon>Ericales</taxon>
        <taxon>Ericaceae</taxon>
        <taxon>Ericoideae</taxon>
        <taxon>Rhodoreae</taxon>
        <taxon>Rhododendron</taxon>
    </lineage>
</organism>
<protein>
    <submittedName>
        <fullName evidence="1">Uncharacterized protein</fullName>
    </submittedName>
</protein>
<keyword evidence="2" id="KW-1185">Reference proteome</keyword>
<reference evidence="1" key="1">
    <citation type="submission" date="2022-02" db="EMBL/GenBank/DDBJ databases">
        <title>Plant Genome Project.</title>
        <authorList>
            <person name="Zhang R.-G."/>
        </authorList>
    </citation>
    <scope>NUCLEOTIDE SEQUENCE</scope>
    <source>
        <strain evidence="1">AT1</strain>
    </source>
</reference>
<dbReference type="EMBL" id="CM046388">
    <property type="protein sequence ID" value="KAI8570330.1"/>
    <property type="molecule type" value="Genomic_DNA"/>
</dbReference>
<evidence type="ECO:0000313" key="1">
    <source>
        <dbReference type="EMBL" id="KAI8570330.1"/>
    </source>
</evidence>
<sequence length="119" mass="13099">MKDNDLVSIADCFPRLEELKIRAYKFVMDNGEVAARITDDGVDALTSKLKVLKKIVFEGDVFFITDKSLISLSANCVKLRTINLDLGAQHCVTEDGIGFVMQHSPNLTTLSLNLGLLTP</sequence>
<gene>
    <name evidence="1" type="ORF">RHMOL_Rhmol01G0026100</name>
</gene>
<name>A0ACC0PXW3_RHOML</name>
<proteinExistence type="predicted"/>
<dbReference type="Proteomes" id="UP001062846">
    <property type="component" value="Chromosome 1"/>
</dbReference>
<comment type="caution">
    <text evidence="1">The sequence shown here is derived from an EMBL/GenBank/DDBJ whole genome shotgun (WGS) entry which is preliminary data.</text>
</comment>
<evidence type="ECO:0000313" key="2">
    <source>
        <dbReference type="Proteomes" id="UP001062846"/>
    </source>
</evidence>